<feature type="transmembrane region" description="Helical" evidence="1">
    <location>
        <begin position="21"/>
        <end position="43"/>
    </location>
</feature>
<dbReference type="AlphaFoldDB" id="A0A1N6MW97"/>
<evidence type="ECO:0000313" key="2">
    <source>
        <dbReference type="EMBL" id="SIP73163.1"/>
    </source>
</evidence>
<dbReference type="Proteomes" id="UP000196435">
    <property type="component" value="Unassembled WGS sequence"/>
</dbReference>
<keyword evidence="1" id="KW-1133">Transmembrane helix</keyword>
<protein>
    <submittedName>
        <fullName evidence="2">Uncharacterized protein</fullName>
    </submittedName>
</protein>
<reference evidence="3" key="1">
    <citation type="submission" date="2016-12" db="EMBL/GenBank/DDBJ databases">
        <authorList>
            <person name="Gaudriault S."/>
        </authorList>
    </citation>
    <scope>NUCLEOTIDE SEQUENCE [LARGE SCALE GENOMIC DNA]</scope>
    <source>
        <strain evidence="3">HGB1681 (deposited as PTA-6826 in the American Type Culture Collection)</strain>
    </source>
</reference>
<evidence type="ECO:0000256" key="1">
    <source>
        <dbReference type="SAM" id="Phobius"/>
    </source>
</evidence>
<name>A0A1N6MW97_9GAMM</name>
<dbReference type="EMBL" id="FTLG01000087">
    <property type="protein sequence ID" value="SIP73163.1"/>
    <property type="molecule type" value="Genomic_DNA"/>
</dbReference>
<organism evidence="2 3">
    <name type="scientific">Xenorhabdus innexi</name>
    <dbReference type="NCBI Taxonomy" id="290109"/>
    <lineage>
        <taxon>Bacteria</taxon>
        <taxon>Pseudomonadati</taxon>
        <taxon>Pseudomonadota</taxon>
        <taxon>Gammaproteobacteria</taxon>
        <taxon>Enterobacterales</taxon>
        <taxon>Morganellaceae</taxon>
        <taxon>Xenorhabdus</taxon>
    </lineage>
</organism>
<proteinExistence type="predicted"/>
<keyword evidence="1" id="KW-0472">Membrane</keyword>
<gene>
    <name evidence="2" type="ORF">XIS1_1770003</name>
</gene>
<keyword evidence="1" id="KW-0812">Transmembrane</keyword>
<evidence type="ECO:0000313" key="3">
    <source>
        <dbReference type="Proteomes" id="UP000196435"/>
    </source>
</evidence>
<sequence>MMELYDYIAAKLSDSSLKKTITNTTTIPIMISFLFFIFSPLIFM</sequence>
<accession>A0A1N6MW97</accession>